<feature type="transmembrane region" description="Helical" evidence="7">
    <location>
        <begin position="74"/>
        <end position="99"/>
    </location>
</feature>
<dbReference type="AlphaFoldDB" id="A0AAC8W165"/>
<proteinExistence type="predicted"/>
<evidence type="ECO:0000256" key="3">
    <source>
        <dbReference type="ARBA" id="ARBA00022475"/>
    </source>
</evidence>
<evidence type="ECO:0000256" key="4">
    <source>
        <dbReference type="ARBA" id="ARBA00022692"/>
    </source>
</evidence>
<feature type="transmembrane region" description="Helical" evidence="7">
    <location>
        <begin position="181"/>
        <end position="206"/>
    </location>
</feature>
<keyword evidence="5 7" id="KW-1133">Transmembrane helix</keyword>
<organism evidence="8 9">
    <name type="scientific">Azospirillum thiophilum</name>
    <dbReference type="NCBI Taxonomy" id="528244"/>
    <lineage>
        <taxon>Bacteria</taxon>
        <taxon>Pseudomonadati</taxon>
        <taxon>Pseudomonadota</taxon>
        <taxon>Alphaproteobacteria</taxon>
        <taxon>Rhodospirillales</taxon>
        <taxon>Azospirillaceae</taxon>
        <taxon>Azospirillum</taxon>
    </lineage>
</organism>
<dbReference type="Pfam" id="PF01891">
    <property type="entry name" value="CbiM"/>
    <property type="match status" value="1"/>
</dbReference>
<dbReference type="InterPro" id="IPR002751">
    <property type="entry name" value="CbiM/NikMN"/>
</dbReference>
<feature type="transmembrane region" description="Helical" evidence="7">
    <location>
        <begin position="111"/>
        <end position="129"/>
    </location>
</feature>
<dbReference type="Proteomes" id="UP000069935">
    <property type="component" value="Chromosome 2"/>
</dbReference>
<reference evidence="8 9" key="2">
    <citation type="journal article" date="2016" name="Genome Announc.">
        <title>Complete Genome Sequence of a Strain of Azospirillum thiophilum Isolated from a Sulfide Spring.</title>
        <authorList>
            <person name="Fomenkov A."/>
            <person name="Vincze T."/>
            <person name="Grabovich M."/>
            <person name="Anton B.P."/>
            <person name="Dubinina G."/>
            <person name="Orlova M."/>
            <person name="Belousova E."/>
            <person name="Roberts R.J."/>
        </authorList>
    </citation>
    <scope>NUCLEOTIDE SEQUENCE [LARGE SCALE GENOMIC DNA]</scope>
    <source>
        <strain evidence="8 9">BV-S</strain>
    </source>
</reference>
<feature type="transmembrane region" description="Helical" evidence="7">
    <location>
        <begin position="44"/>
        <end position="62"/>
    </location>
</feature>
<keyword evidence="3" id="KW-1003">Cell membrane</keyword>
<comment type="subcellular location">
    <subcellularLocation>
        <location evidence="1">Cell membrane</location>
        <topology evidence="1">Multi-pass membrane protein</topology>
    </subcellularLocation>
</comment>
<reference evidence="9" key="1">
    <citation type="submission" date="2015-08" db="EMBL/GenBank/DDBJ databases">
        <title>Complete Genome Sequence of Azospirillum thiophilum BV-S.</title>
        <authorList>
            <person name="Fomenkov A."/>
            <person name="Vincze T."/>
            <person name="Grabovich M."/>
            <person name="Dubinina G."/>
            <person name="Orlova M."/>
            <person name="Belousova E."/>
            <person name="Roberts R.J."/>
        </authorList>
    </citation>
    <scope>NUCLEOTIDE SEQUENCE [LARGE SCALE GENOMIC DNA]</scope>
    <source>
        <strain evidence="9">BV-S</strain>
    </source>
</reference>
<protein>
    <submittedName>
        <fullName evidence="8">Cobalt transporter</fullName>
    </submittedName>
</protein>
<dbReference type="GO" id="GO:0005886">
    <property type="term" value="C:plasma membrane"/>
    <property type="evidence" value="ECO:0007669"/>
    <property type="project" value="UniProtKB-SubCell"/>
</dbReference>
<evidence type="ECO:0000256" key="1">
    <source>
        <dbReference type="ARBA" id="ARBA00004651"/>
    </source>
</evidence>
<evidence type="ECO:0000256" key="7">
    <source>
        <dbReference type="SAM" id="Phobius"/>
    </source>
</evidence>
<dbReference type="RefSeq" id="WP_045582768.1">
    <property type="nucleotide sequence ID" value="NZ_CP012402.1"/>
</dbReference>
<keyword evidence="9" id="KW-1185">Reference proteome</keyword>
<dbReference type="EMBL" id="CP012402">
    <property type="protein sequence ID" value="ALG73011.1"/>
    <property type="molecule type" value="Genomic_DNA"/>
</dbReference>
<feature type="transmembrane region" description="Helical" evidence="7">
    <location>
        <begin position="12"/>
        <end position="32"/>
    </location>
</feature>
<sequence>MHIEPGVVDGAKIVLSYATAAGAFALAGKMALDGIRNDGGVVPLALRSLIATALVFSFFEILPHHPVGVSEVHLILGSTLLLLFGAGATAIGLAAGLLIQGVLFAPFDLPQYGMNVTTLLVPLWGIGLLAKRIVPASTPYVELKYSQALALSTAYQGGIVAWVAFWAFYGHGFTAENVAEVASFGAAYMSVIIIEPLADLAVLAVAKALHRYSQGPLFNARLHQGA</sequence>
<gene>
    <name evidence="8" type="ORF">AL072_18995</name>
</gene>
<evidence type="ECO:0000256" key="6">
    <source>
        <dbReference type="ARBA" id="ARBA00023136"/>
    </source>
</evidence>
<keyword evidence="2" id="KW-0813">Transport</keyword>
<feature type="transmembrane region" description="Helical" evidence="7">
    <location>
        <begin position="149"/>
        <end position="169"/>
    </location>
</feature>
<name>A0AAC8W165_9PROT</name>
<evidence type="ECO:0000256" key="2">
    <source>
        <dbReference type="ARBA" id="ARBA00022448"/>
    </source>
</evidence>
<dbReference type="GO" id="GO:0000041">
    <property type="term" value="P:transition metal ion transport"/>
    <property type="evidence" value="ECO:0007669"/>
    <property type="project" value="InterPro"/>
</dbReference>
<evidence type="ECO:0000313" key="8">
    <source>
        <dbReference type="EMBL" id="ALG73011.1"/>
    </source>
</evidence>
<accession>A0AAC8W165</accession>
<keyword evidence="6 7" id="KW-0472">Membrane</keyword>
<dbReference type="Gene3D" id="1.10.1760.20">
    <property type="match status" value="1"/>
</dbReference>
<keyword evidence="4 7" id="KW-0812">Transmembrane</keyword>
<evidence type="ECO:0000256" key="5">
    <source>
        <dbReference type="ARBA" id="ARBA00022989"/>
    </source>
</evidence>
<evidence type="ECO:0000313" key="9">
    <source>
        <dbReference type="Proteomes" id="UP000069935"/>
    </source>
</evidence>
<dbReference type="KEGG" id="ati:AL072_18995"/>